<sequence>MPVVQSRTPRGSNLVTRSTLGARWSTLKVQLPDRLGDHLSSLEALITLDRGRPGLAGQLTGALRAAIETGRLAPGTRLPASRGLAADLRLSRGVVVEAYEQLVAEGRLTARRGSGTVVADSVAAGPVDAGTGRDARRPDHHLAGVPGAGLPAAPLRAGVPDLGLFPRVAWRRVYERALREVRDAELGYGDPAGAPRLRTELAGYLGRVRAARVDPTDLVVTTGAAQAFTLLAGVLAARGVTRIGVEDPGSSGVLAPLRAQGLRPVGVPVDADGLDVAALRRSRLRAVLVTPAHQFPTGVVLGPDRRTALLDWARSTGGLIIEDDYDAEFRYDRDPVGCLQGLAPDAVAHLGSVSKALAPGLRLGWLAVPPVLRPAVLAGKFAADLGGPALEQLAFAELLASGGYDRHLRRARRTYRARRDALVGALHRYLPGARVTGIAAGLHLVLELPAGTDDTALAAAARAAGLGPVPLAELRLTRSGPPGLVLGYAAHSAAELESAVAVLAGLLRPGTGPDRLSRRSIRRPVSD</sequence>
<evidence type="ECO:0000256" key="1">
    <source>
        <dbReference type="ARBA" id="ARBA00005384"/>
    </source>
</evidence>
<keyword evidence="7" id="KW-0808">Transferase</keyword>
<evidence type="ECO:0000256" key="3">
    <source>
        <dbReference type="ARBA" id="ARBA00023015"/>
    </source>
</evidence>
<dbReference type="SMART" id="SM00345">
    <property type="entry name" value="HTH_GNTR"/>
    <property type="match status" value="1"/>
</dbReference>
<keyword evidence="3" id="KW-0805">Transcription regulation</keyword>
<dbReference type="Proteomes" id="UP000823521">
    <property type="component" value="Unassembled WGS sequence"/>
</dbReference>
<dbReference type="InterPro" id="IPR000524">
    <property type="entry name" value="Tscrpt_reg_HTH_GntR"/>
</dbReference>
<keyword evidence="5" id="KW-0804">Transcription</keyword>
<dbReference type="EMBL" id="WVUH01000103">
    <property type="protein sequence ID" value="MBO4207116.1"/>
    <property type="molecule type" value="Genomic_DNA"/>
</dbReference>
<dbReference type="PROSITE" id="PS50949">
    <property type="entry name" value="HTH_GNTR"/>
    <property type="match status" value="1"/>
</dbReference>
<dbReference type="Pfam" id="PF00155">
    <property type="entry name" value="Aminotran_1_2"/>
    <property type="match status" value="1"/>
</dbReference>
<reference evidence="7 8" key="1">
    <citation type="submission" date="2019-12" db="EMBL/GenBank/DDBJ databases">
        <title>Whole genome sequencing of endophytic Actinobacterium Micromonospora sp. MPMI6T.</title>
        <authorList>
            <person name="Evv R."/>
            <person name="Podile A.R."/>
        </authorList>
    </citation>
    <scope>NUCLEOTIDE SEQUENCE [LARGE SCALE GENOMIC DNA]</scope>
    <source>
        <strain evidence="7 8">MPMI6</strain>
    </source>
</reference>
<dbReference type="InterPro" id="IPR036388">
    <property type="entry name" value="WH-like_DNA-bd_sf"/>
</dbReference>
<evidence type="ECO:0000259" key="6">
    <source>
        <dbReference type="PROSITE" id="PS50949"/>
    </source>
</evidence>
<evidence type="ECO:0000313" key="7">
    <source>
        <dbReference type="EMBL" id="MBO4207116.1"/>
    </source>
</evidence>
<accession>A0ABS3VRM0</accession>
<feature type="domain" description="HTH gntR-type" evidence="6">
    <location>
        <begin position="53"/>
        <end position="121"/>
    </location>
</feature>
<evidence type="ECO:0000256" key="4">
    <source>
        <dbReference type="ARBA" id="ARBA00023125"/>
    </source>
</evidence>
<dbReference type="InterPro" id="IPR004839">
    <property type="entry name" value="Aminotransferase_I/II_large"/>
</dbReference>
<keyword evidence="4" id="KW-0238">DNA-binding</keyword>
<dbReference type="SUPFAM" id="SSF53383">
    <property type="entry name" value="PLP-dependent transferases"/>
    <property type="match status" value="1"/>
</dbReference>
<dbReference type="PANTHER" id="PTHR46577:SF1">
    <property type="entry name" value="HTH-TYPE TRANSCRIPTIONAL REGULATORY PROTEIN GABR"/>
    <property type="match status" value="1"/>
</dbReference>
<dbReference type="GO" id="GO:0008483">
    <property type="term" value="F:transaminase activity"/>
    <property type="evidence" value="ECO:0007669"/>
    <property type="project" value="UniProtKB-KW"/>
</dbReference>
<dbReference type="SUPFAM" id="SSF46785">
    <property type="entry name" value="Winged helix' DNA-binding domain"/>
    <property type="match status" value="1"/>
</dbReference>
<proteinExistence type="inferred from homology"/>
<dbReference type="Gene3D" id="1.10.10.10">
    <property type="entry name" value="Winged helix-like DNA-binding domain superfamily/Winged helix DNA-binding domain"/>
    <property type="match status" value="1"/>
</dbReference>
<dbReference type="PANTHER" id="PTHR46577">
    <property type="entry name" value="HTH-TYPE TRANSCRIPTIONAL REGULATORY PROTEIN GABR"/>
    <property type="match status" value="1"/>
</dbReference>
<protein>
    <submittedName>
        <fullName evidence="7">Aminotransferase class I/II-fold pyridoxal phosphate-dependent enzyme</fullName>
    </submittedName>
</protein>
<dbReference type="Gene3D" id="3.40.640.10">
    <property type="entry name" value="Type I PLP-dependent aspartate aminotransferase-like (Major domain)"/>
    <property type="match status" value="1"/>
</dbReference>
<dbReference type="CDD" id="cd00609">
    <property type="entry name" value="AAT_like"/>
    <property type="match status" value="1"/>
</dbReference>
<dbReference type="InterPro" id="IPR015424">
    <property type="entry name" value="PyrdxlP-dep_Trfase"/>
</dbReference>
<comment type="caution">
    <text evidence="7">The sequence shown here is derived from an EMBL/GenBank/DDBJ whole genome shotgun (WGS) entry which is preliminary data.</text>
</comment>
<dbReference type="Pfam" id="PF00392">
    <property type="entry name" value="GntR"/>
    <property type="match status" value="1"/>
</dbReference>
<evidence type="ECO:0000313" key="8">
    <source>
        <dbReference type="Proteomes" id="UP000823521"/>
    </source>
</evidence>
<organism evidence="7 8">
    <name type="scientific">Micromonospora echinofusca</name>
    <dbReference type="NCBI Taxonomy" id="47858"/>
    <lineage>
        <taxon>Bacteria</taxon>
        <taxon>Bacillati</taxon>
        <taxon>Actinomycetota</taxon>
        <taxon>Actinomycetes</taxon>
        <taxon>Micromonosporales</taxon>
        <taxon>Micromonosporaceae</taxon>
        <taxon>Micromonospora</taxon>
    </lineage>
</organism>
<dbReference type="InterPro" id="IPR051446">
    <property type="entry name" value="HTH_trans_reg/aminotransferase"/>
</dbReference>
<name>A0ABS3VRM0_MICEH</name>
<keyword evidence="8" id="KW-1185">Reference proteome</keyword>
<gene>
    <name evidence="7" type="ORF">GSF22_14030</name>
</gene>
<evidence type="ECO:0000256" key="2">
    <source>
        <dbReference type="ARBA" id="ARBA00022898"/>
    </source>
</evidence>
<dbReference type="InterPro" id="IPR036390">
    <property type="entry name" value="WH_DNA-bd_sf"/>
</dbReference>
<dbReference type="CDD" id="cd07377">
    <property type="entry name" value="WHTH_GntR"/>
    <property type="match status" value="1"/>
</dbReference>
<comment type="similarity">
    <text evidence="1">In the C-terminal section; belongs to the class-I pyridoxal-phosphate-dependent aminotransferase family.</text>
</comment>
<keyword evidence="7" id="KW-0032">Aminotransferase</keyword>
<evidence type="ECO:0000256" key="5">
    <source>
        <dbReference type="ARBA" id="ARBA00023163"/>
    </source>
</evidence>
<dbReference type="InterPro" id="IPR015421">
    <property type="entry name" value="PyrdxlP-dep_Trfase_major"/>
</dbReference>
<keyword evidence="2" id="KW-0663">Pyridoxal phosphate</keyword>